<feature type="region of interest" description="Disordered" evidence="1">
    <location>
        <begin position="135"/>
        <end position="162"/>
    </location>
</feature>
<protein>
    <recommendedName>
        <fullName evidence="2">FimV N-terminal domain-containing protein</fullName>
    </recommendedName>
</protein>
<sequence length="437" mass="48334">MRSCKFFWLMVLLLIQPISGHALSLGPIQLYSGLNEPLNATIPLKGIQADQFYSLKVLLASEERFTQAGLDRPYLLKQLRFSTENLSKTEHQIRITTNNTLREPILNFLLEVISGNKRLIKEYILLLDTPEHQTTAALATPPPSAKTNTASRPPTASAAHTYGPVKYSDTLSEIAIHVRPAPHLNIYQIMVALLRTNPHAFLHGNINNLKKDVVLKIPDIDAISKISKRQARRSVMGYASKIELASAPKAHNESQEQPNHILPTQQVAAESPGIDAIGERSTRQAHRSFMGHASKIELASAPKAHNESQEQPNHILPTQQVAVEIPGIDAIGKRSKRQAHRSFMGHASKIELASAPKARNESQEQPNHILPTQQVAVENPTTTPERNNILRLEELRQQAMSPMTPQPATDVQQPPTSPAEAKSKLKHLLADYSALEG</sequence>
<dbReference type="AlphaFoldDB" id="A0A3B1B399"/>
<evidence type="ECO:0000259" key="2">
    <source>
        <dbReference type="Pfam" id="PF25800"/>
    </source>
</evidence>
<dbReference type="InterPro" id="IPR057840">
    <property type="entry name" value="FimV_N"/>
</dbReference>
<feature type="compositionally biased region" description="Polar residues" evidence="1">
    <location>
        <begin position="309"/>
        <end position="319"/>
    </location>
</feature>
<dbReference type="NCBIfam" id="TIGR03505">
    <property type="entry name" value="FimV_core"/>
    <property type="match status" value="1"/>
</dbReference>
<dbReference type="InterPro" id="IPR020012">
    <property type="entry name" value="LysM_FimV"/>
</dbReference>
<feature type="region of interest" description="Disordered" evidence="1">
    <location>
        <begin position="352"/>
        <end position="424"/>
    </location>
</feature>
<name>A0A3B1B399_9ZZZZ</name>
<organism evidence="3">
    <name type="scientific">hydrothermal vent metagenome</name>
    <dbReference type="NCBI Taxonomy" id="652676"/>
    <lineage>
        <taxon>unclassified sequences</taxon>
        <taxon>metagenomes</taxon>
        <taxon>ecological metagenomes</taxon>
    </lineage>
</organism>
<feature type="compositionally biased region" description="Polar residues" evidence="1">
    <location>
        <begin position="145"/>
        <end position="154"/>
    </location>
</feature>
<evidence type="ECO:0000313" key="3">
    <source>
        <dbReference type="EMBL" id="VAX10612.1"/>
    </source>
</evidence>
<gene>
    <name evidence="3" type="ORF">MNBD_GAMMA26-2359</name>
</gene>
<feature type="region of interest" description="Disordered" evidence="1">
    <location>
        <begin position="300"/>
        <end position="319"/>
    </location>
</feature>
<proteinExistence type="predicted"/>
<accession>A0A3B1B399</accession>
<evidence type="ECO:0000256" key="1">
    <source>
        <dbReference type="SAM" id="MobiDB-lite"/>
    </source>
</evidence>
<feature type="non-terminal residue" evidence="3">
    <location>
        <position position="437"/>
    </location>
</feature>
<feature type="domain" description="FimV N-terminal" evidence="2">
    <location>
        <begin position="23"/>
        <end position="130"/>
    </location>
</feature>
<feature type="compositionally biased region" description="Polar residues" evidence="1">
    <location>
        <begin position="398"/>
        <end position="414"/>
    </location>
</feature>
<dbReference type="Pfam" id="PF25800">
    <property type="entry name" value="FimV_N"/>
    <property type="match status" value="1"/>
</dbReference>
<feature type="compositionally biased region" description="Polar residues" evidence="1">
    <location>
        <begin position="363"/>
        <end position="386"/>
    </location>
</feature>
<dbReference type="EMBL" id="UOFX01000076">
    <property type="protein sequence ID" value="VAX10612.1"/>
    <property type="molecule type" value="Genomic_DNA"/>
</dbReference>
<reference evidence="3" key="1">
    <citation type="submission" date="2018-06" db="EMBL/GenBank/DDBJ databases">
        <authorList>
            <person name="Zhirakovskaya E."/>
        </authorList>
    </citation>
    <scope>NUCLEOTIDE SEQUENCE</scope>
</reference>